<evidence type="ECO:0000313" key="2">
    <source>
        <dbReference type="Proteomes" id="UP000034034"/>
    </source>
</evidence>
<evidence type="ECO:0000313" key="1">
    <source>
        <dbReference type="EMBL" id="AKG44162.1"/>
    </source>
</evidence>
<reference evidence="1" key="1">
    <citation type="submission" date="2019-08" db="EMBL/GenBank/DDBJ databases">
        <title>Complete genome sequence of a mangrove-derived Streptomyces xiamenensis.</title>
        <authorList>
            <person name="Xu J."/>
        </authorList>
    </citation>
    <scope>NUCLEOTIDE SEQUENCE</scope>
    <source>
        <strain evidence="1">318</strain>
    </source>
</reference>
<dbReference type="KEGG" id="sxi:SXIM_27780"/>
<gene>
    <name evidence="1" type="ORF">SXIM_27780</name>
</gene>
<organism evidence="1 2">
    <name type="scientific">Streptomyces xiamenensis</name>
    <dbReference type="NCBI Taxonomy" id="408015"/>
    <lineage>
        <taxon>Bacteria</taxon>
        <taxon>Bacillati</taxon>
        <taxon>Actinomycetota</taxon>
        <taxon>Actinomycetes</taxon>
        <taxon>Kitasatosporales</taxon>
        <taxon>Streptomycetaceae</taxon>
        <taxon>Streptomyces</taxon>
    </lineage>
</organism>
<keyword evidence="2" id="KW-1185">Reference proteome</keyword>
<name>A0A0F7FUU1_9ACTN</name>
<accession>A0A0F7FUU1</accession>
<protein>
    <submittedName>
        <fullName evidence="1">Uncharacterized protein</fullName>
    </submittedName>
</protein>
<sequence>MHPWPRRRRLRGCLGRSRGLRRRLSRRFPRCLVRVVRGERASNETVVVHGLPGVSVLGARGSDNAPVNKVVGR</sequence>
<dbReference type="Proteomes" id="UP000034034">
    <property type="component" value="Chromosome"/>
</dbReference>
<proteinExistence type="predicted"/>
<dbReference type="AlphaFoldDB" id="A0A0F7FUU1"/>
<dbReference type="EMBL" id="CP009922">
    <property type="protein sequence ID" value="AKG44162.1"/>
    <property type="molecule type" value="Genomic_DNA"/>
</dbReference>
<dbReference type="HOGENOM" id="CLU_2703466_0_0_11"/>